<feature type="domain" description="EGF-like" evidence="5">
    <location>
        <begin position="1084"/>
        <end position="1112"/>
    </location>
</feature>
<dbReference type="OrthoDB" id="286906at2759"/>
<dbReference type="Pfam" id="PF13948">
    <property type="entry name" value="DUF4215"/>
    <property type="match status" value="6"/>
</dbReference>
<feature type="transmembrane region" description="Helical" evidence="4">
    <location>
        <begin position="1765"/>
        <end position="1788"/>
    </location>
</feature>
<accession>A0A8S1XMM1</accession>
<feature type="domain" description="EGF-like" evidence="5">
    <location>
        <begin position="526"/>
        <end position="559"/>
    </location>
</feature>
<dbReference type="SMART" id="SM00181">
    <property type="entry name" value="EGF"/>
    <property type="match status" value="8"/>
</dbReference>
<dbReference type="CDD" id="cd00064">
    <property type="entry name" value="FU"/>
    <property type="match status" value="1"/>
</dbReference>
<dbReference type="PANTHER" id="PTHR38934:SF6">
    <property type="entry name" value="CHROMOSOME UNDETERMINED SCAFFOLD_176, WHOLE GENOME SHOTGUN SEQUENCE"/>
    <property type="match status" value="1"/>
</dbReference>
<keyword evidence="3" id="KW-1015">Disulfide bond</keyword>
<feature type="domain" description="EGF-like" evidence="5">
    <location>
        <begin position="937"/>
        <end position="971"/>
    </location>
</feature>
<comment type="caution">
    <text evidence="6">The sequence shown here is derived from an EMBL/GenBank/DDBJ whole genome shotgun (WGS) entry which is preliminary data.</text>
</comment>
<gene>
    <name evidence="6" type="ORF">PPENT_87.1.T1290145</name>
</gene>
<keyword evidence="4" id="KW-0472">Membrane</keyword>
<feature type="transmembrane region" description="Helical" evidence="4">
    <location>
        <begin position="1498"/>
        <end position="1522"/>
    </location>
</feature>
<dbReference type="NCBIfam" id="TIGR02232">
    <property type="entry name" value="myxo_disulf_rpt"/>
    <property type="match status" value="4"/>
</dbReference>
<dbReference type="InterPro" id="IPR000742">
    <property type="entry name" value="EGF"/>
</dbReference>
<evidence type="ECO:0000256" key="1">
    <source>
        <dbReference type="ARBA" id="ARBA00022729"/>
    </source>
</evidence>
<feature type="domain" description="EGF-like" evidence="5">
    <location>
        <begin position="387"/>
        <end position="431"/>
    </location>
</feature>
<protein>
    <recommendedName>
        <fullName evidence="5">EGF-like domain-containing protein</fullName>
    </recommendedName>
</protein>
<evidence type="ECO:0000256" key="2">
    <source>
        <dbReference type="ARBA" id="ARBA00022737"/>
    </source>
</evidence>
<evidence type="ECO:0000313" key="6">
    <source>
        <dbReference type="EMBL" id="CAD8201978.1"/>
    </source>
</evidence>
<keyword evidence="1" id="KW-0732">Signal</keyword>
<evidence type="ECO:0000259" key="5">
    <source>
        <dbReference type="SMART" id="SM00181"/>
    </source>
</evidence>
<keyword evidence="4" id="KW-0812">Transmembrane</keyword>
<keyword evidence="7" id="KW-1185">Reference proteome</keyword>
<dbReference type="Proteomes" id="UP000689195">
    <property type="component" value="Unassembled WGS sequence"/>
</dbReference>
<evidence type="ECO:0000313" key="7">
    <source>
        <dbReference type="Proteomes" id="UP000689195"/>
    </source>
</evidence>
<evidence type="ECO:0000256" key="4">
    <source>
        <dbReference type="SAM" id="Phobius"/>
    </source>
</evidence>
<evidence type="ECO:0000256" key="3">
    <source>
        <dbReference type="ARBA" id="ARBA00023157"/>
    </source>
</evidence>
<dbReference type="InterPro" id="IPR011936">
    <property type="entry name" value="Myxo_disulph_rpt"/>
</dbReference>
<dbReference type="PANTHER" id="PTHR38934">
    <property type="entry name" value="HYPHALLY REGULATED CELL WALL PROTEIN 1"/>
    <property type="match status" value="1"/>
</dbReference>
<organism evidence="6 7">
    <name type="scientific">Paramecium pentaurelia</name>
    <dbReference type="NCBI Taxonomy" id="43138"/>
    <lineage>
        <taxon>Eukaryota</taxon>
        <taxon>Sar</taxon>
        <taxon>Alveolata</taxon>
        <taxon>Ciliophora</taxon>
        <taxon>Intramacronucleata</taxon>
        <taxon>Oligohymenophorea</taxon>
        <taxon>Peniculida</taxon>
        <taxon>Parameciidae</taxon>
        <taxon>Paramecium</taxon>
    </lineage>
</organism>
<feature type="domain" description="EGF-like" evidence="5">
    <location>
        <begin position="691"/>
        <end position="722"/>
    </location>
</feature>
<feature type="transmembrane region" description="Helical" evidence="4">
    <location>
        <begin position="1704"/>
        <end position="1722"/>
    </location>
</feature>
<sequence>MPPESCIELHINDTYYGKIYKNNTSVQTDNFILYANFNKPNYNESTLVYQNNQYYQIYLQANLTKYFILKLIGNYIDINAGWAIRSIEISSGYCPSQCQTCSEKFKCTKCNTNYYISKWNQCVQCTSNFQFKINDTHCQDFDTTDATKYSRLLIKEFIGLEINPFTYSEYLLISQTGLNFLKGANIYYSILNKYQRIFGGPYIWAQARFSRQFNILDPHHSLSIAFIVVFGPSFQDNGKFIFWIDDTHMTELTKSSPSNKIFIQYQHSLTTLKLDWECQGLNNEPIEAYCGFYQFYITVHYCRTGCQACTNEIDCQNPSTVLSSTCQQINEYYDWHLDQCQKCPNNCQTCTSLQNCLTCKEGFINPIQGCVCSPNQYFDKNQQQCIQCPQNCDRCINDVICTQCDFVKIRILTNNQCICKEGYYDDNQNCLKCLQFCNKCTSQNDCQDCIKGFSYNSSSLICERPANQYYVSSLAKFLDCPIYNLCDPCNSNQANCNCGDGIITEMEECDDMNNLANDRCYNCKLECQIQCTKCILGVCYECATSGWYLDTLTDKLICKEQCRDGIKVGTEKCDDAIESTKKICKDCQFYCYPDCLECDLNQGLCLKCREGLSSESNYCKNICGDGIIVSAPDINVFEQCDDHNLSDDNDGCTLDCKFKCQIPLICDNCQNNICFHCVDVYQINSRLHRCECRQSCLKCDLSQGNGCLQCKIGYELRDKQCFTICGDEIVTLDEQCDDGNLIFDDGWDVIFANIIVKINGICLECFENYLLIQEKCIKINYEDKILSQIDLNFSYQSYGNQELQSYQFFEYNNYIKVITLQSLGLQVKEFMQQFEQLYFTYFKSFLIIDQNLDLFHQRDNLIIDYLKDKQQNIIYTTCQQIDINCSSMCLSCSNQQCFFRKRDNLKQNCISIFGDGILAKNEQCNYLIQNYQETYINCKYNCPINCQYCHSGICINCSQGFYLDLKTNSCDSICGDKIITPQENCDDGNNIIYDGCTNCQFQCQETCTICQNGKCLSCIQSYFYDQKKERCLERKQCDESKGLYYDDIKNICVTICGDQIKAGDEQCDDGNEQPNDGCNQCQFQCELLCKICIQGKCTECQEGYKIQNQVCTSTCGDGIVLLSEQCDDGNNVSRDGCTQCIIDPGYQCIKVQETSICFICQSNCANCIYMEGNIKCTSCLKGYFLLENECITCSEQCEECEKTPNNCTKCRFEKCEKCNNSQGLYADYKLRKRVPKCGDNIKAGDEQCDDGNKQDKDGCTSFCEIEKGYECTRNICFKIPEKKVDVSFTNSSSDNNLVIKSEINFLNICSLIQININFFEPHEFKYNLTQFQINETSVYGCQIDFEFLKTISEINLIHLMIPLSNNTLRFLDEIKEIVITPRKQIFYNVDQKQQAQQIVSASNQFTFILQLIGPLTIFFGGLDSFWTILDILTWINYFYFFNIDYPLNVKQFFKQIQWDDIFAIPNLIELNKPTDSYYFEAPPKFSEKGVNPLFIQNIQVFCILLLISILIYALTSFIVMIFQKKLSTTAQQTHKIYIYTICYQQQKVEGQNYAQKKNQDHFQQKLQQLPKLSLSLFQFSYEYKQNLQSNLFSIIDLFILDIFMASLLQITCNHNFDHYILIINFGLALFTLIFIFFILQVYIHVSSKHTLLLKHTIYQRKFYSIYHSINFENSHAKKYCYWNIVRKAAFIFSLLYFYEKPLLQTILCCISCSINQAFLLFENPFKDKISLFKIGIPEFSIFCVTLLNVLISLDDYSQILDFEQKYIIGWMIISLISLSIFVQILFLIQQFLINLRSNLLSIASLLRG</sequence>
<feature type="domain" description="EGF-like" evidence="5">
    <location>
        <begin position="93"/>
        <end position="123"/>
    </location>
</feature>
<name>A0A8S1XMM1_9CILI</name>
<dbReference type="SMART" id="SM00261">
    <property type="entry name" value="FU"/>
    <property type="match status" value="10"/>
</dbReference>
<feature type="transmembrane region" description="Helical" evidence="4">
    <location>
        <begin position="1622"/>
        <end position="1645"/>
    </location>
</feature>
<reference evidence="6" key="1">
    <citation type="submission" date="2021-01" db="EMBL/GenBank/DDBJ databases">
        <authorList>
            <consortium name="Genoscope - CEA"/>
            <person name="William W."/>
        </authorList>
    </citation>
    <scope>NUCLEOTIDE SEQUENCE</scope>
</reference>
<proteinExistence type="predicted"/>
<feature type="domain" description="EGF-like" evidence="5">
    <location>
        <begin position="432"/>
        <end position="463"/>
    </location>
</feature>
<keyword evidence="2" id="KW-0677">Repeat</keyword>
<feature type="transmembrane region" description="Helical" evidence="4">
    <location>
        <begin position="1734"/>
        <end position="1753"/>
    </location>
</feature>
<feature type="domain" description="EGF-like" evidence="5">
    <location>
        <begin position="1159"/>
        <end position="1191"/>
    </location>
</feature>
<feature type="transmembrane region" description="Helical" evidence="4">
    <location>
        <begin position="1591"/>
        <end position="1610"/>
    </location>
</feature>
<dbReference type="InterPro" id="IPR006212">
    <property type="entry name" value="Furin_repeat"/>
</dbReference>
<keyword evidence="4" id="KW-1133">Transmembrane helix</keyword>
<dbReference type="EMBL" id="CAJJDO010000129">
    <property type="protein sequence ID" value="CAD8201978.1"/>
    <property type="molecule type" value="Genomic_DNA"/>
</dbReference>